<name>A0ABV8MTC3_9NEIS</name>
<protein>
    <submittedName>
        <fullName evidence="1">Uncharacterized protein</fullName>
    </submittedName>
</protein>
<comment type="caution">
    <text evidence="1">The sequence shown here is derived from an EMBL/GenBank/DDBJ whole genome shotgun (WGS) entry which is preliminary data.</text>
</comment>
<reference evidence="2" key="1">
    <citation type="journal article" date="2019" name="Int. J. Syst. Evol. Microbiol.">
        <title>The Global Catalogue of Microorganisms (GCM) 10K type strain sequencing project: providing services to taxonomists for standard genome sequencing and annotation.</title>
        <authorList>
            <consortium name="The Broad Institute Genomics Platform"/>
            <consortium name="The Broad Institute Genome Sequencing Center for Infectious Disease"/>
            <person name="Wu L."/>
            <person name="Ma J."/>
        </authorList>
    </citation>
    <scope>NUCLEOTIDE SEQUENCE [LARGE SCALE GENOMIC DNA]</scope>
    <source>
        <strain evidence="2">LMG 29894</strain>
    </source>
</reference>
<evidence type="ECO:0000313" key="2">
    <source>
        <dbReference type="Proteomes" id="UP001595791"/>
    </source>
</evidence>
<organism evidence="1 2">
    <name type="scientific">Chitinimonas lacunae</name>
    <dbReference type="NCBI Taxonomy" id="1963018"/>
    <lineage>
        <taxon>Bacteria</taxon>
        <taxon>Pseudomonadati</taxon>
        <taxon>Pseudomonadota</taxon>
        <taxon>Betaproteobacteria</taxon>
        <taxon>Neisseriales</taxon>
        <taxon>Chitinibacteraceae</taxon>
        <taxon>Chitinimonas</taxon>
    </lineage>
</organism>
<dbReference type="Proteomes" id="UP001595791">
    <property type="component" value="Unassembled WGS sequence"/>
</dbReference>
<dbReference type="RefSeq" id="WP_378165567.1">
    <property type="nucleotide sequence ID" value="NZ_JBHSBU010000001.1"/>
</dbReference>
<gene>
    <name evidence="1" type="ORF">ACFOW7_14670</name>
</gene>
<accession>A0ABV8MTC3</accession>
<keyword evidence="2" id="KW-1185">Reference proteome</keyword>
<proteinExistence type="predicted"/>
<sequence>MMLVEEMAIYIHRGELPPSLVSAENRIGPSGLRFVCITLLSWLKSRARFPRLESIRLGHAASSPNQLVSIIENDPGFSALFCVKDGALKTRESIDAEALCQTAARLYQPPRIVAAYRSH</sequence>
<evidence type="ECO:0000313" key="1">
    <source>
        <dbReference type="EMBL" id="MFC4160581.1"/>
    </source>
</evidence>
<dbReference type="EMBL" id="JBHSBU010000001">
    <property type="protein sequence ID" value="MFC4160581.1"/>
    <property type="molecule type" value="Genomic_DNA"/>
</dbReference>